<organism evidence="4 5">
    <name type="scientific">Ligilactobacillus murinus</name>
    <dbReference type="NCBI Taxonomy" id="1622"/>
    <lineage>
        <taxon>Bacteria</taxon>
        <taxon>Bacillati</taxon>
        <taxon>Bacillota</taxon>
        <taxon>Bacilli</taxon>
        <taxon>Lactobacillales</taxon>
        <taxon>Lactobacillaceae</taxon>
        <taxon>Ligilactobacillus</taxon>
    </lineage>
</organism>
<dbReference type="AlphaFoldDB" id="A0A4Q2A9J0"/>
<dbReference type="NCBIfam" id="NF033441">
    <property type="entry name" value="BREX_BrxC"/>
    <property type="match status" value="1"/>
</dbReference>
<dbReference type="RefSeq" id="WP_119448544.1">
    <property type="nucleotide sequence ID" value="NZ_CABIVU010000074.1"/>
</dbReference>
<feature type="domain" description="Probable ATP-binding protein BrxC 4th six-stranded beta-sheet" evidence="3">
    <location>
        <begin position="569"/>
        <end position="749"/>
    </location>
</feature>
<dbReference type="Pfam" id="PF25796">
    <property type="entry name" value="BREX_BrxC_4th"/>
    <property type="match status" value="1"/>
</dbReference>
<feature type="domain" description="Probable ATP-binding protein BrxC alpha-helical" evidence="2">
    <location>
        <begin position="886"/>
        <end position="1010"/>
    </location>
</feature>
<dbReference type="InterPro" id="IPR058037">
    <property type="entry name" value="BREX_BrxC_helical"/>
</dbReference>
<comment type="caution">
    <text evidence="4">The sequence shown here is derived from an EMBL/GenBank/DDBJ whole genome shotgun (WGS) entry which is preliminary data.</text>
</comment>
<dbReference type="InterPro" id="IPR058036">
    <property type="entry name" value="BREX_BrxC_4th"/>
</dbReference>
<gene>
    <name evidence="4" type="primary">brxC</name>
    <name evidence="4" type="ORF">D6C19_10375</name>
</gene>
<dbReference type="EMBL" id="QZFR01000106">
    <property type="protein sequence ID" value="RXV66186.1"/>
    <property type="molecule type" value="Genomic_DNA"/>
</dbReference>
<dbReference type="InterPro" id="IPR047679">
    <property type="entry name" value="BREX_BrxC"/>
</dbReference>
<reference evidence="4 5" key="1">
    <citation type="submission" date="2018-09" db="EMBL/GenBank/DDBJ databases">
        <title>Murine metabolic-syndrome-specific gut microbial biobank.</title>
        <authorList>
            <person name="Liu C."/>
        </authorList>
    </citation>
    <scope>NUCLEOTIDE SEQUENCE [LARGE SCALE GENOMIC DNA]</scope>
    <source>
        <strain evidence="4 5">C-30</strain>
    </source>
</reference>
<protein>
    <submittedName>
        <fullName evidence="4">BREX system P-loop protein BrxC</fullName>
    </submittedName>
</protein>
<evidence type="ECO:0000259" key="3">
    <source>
        <dbReference type="Pfam" id="PF25796"/>
    </source>
</evidence>
<feature type="domain" description="Probable ATP-binding protein BrxC winged helix-turn-helix" evidence="1">
    <location>
        <begin position="766"/>
        <end position="879"/>
    </location>
</feature>
<proteinExistence type="predicted"/>
<dbReference type="OrthoDB" id="3201900at2"/>
<evidence type="ECO:0000313" key="5">
    <source>
        <dbReference type="Proteomes" id="UP000289316"/>
    </source>
</evidence>
<evidence type="ECO:0000313" key="4">
    <source>
        <dbReference type="EMBL" id="RXV66186.1"/>
    </source>
</evidence>
<dbReference type="InterPro" id="IPR027417">
    <property type="entry name" value="P-loop_NTPase"/>
</dbReference>
<evidence type="ECO:0000259" key="1">
    <source>
        <dbReference type="Pfam" id="PF25791"/>
    </source>
</evidence>
<dbReference type="SUPFAM" id="SSF52540">
    <property type="entry name" value="P-loop containing nucleoside triphosphate hydrolases"/>
    <property type="match status" value="1"/>
</dbReference>
<name>A0A4Q2A9J0_9LACO</name>
<evidence type="ECO:0000259" key="2">
    <source>
        <dbReference type="Pfam" id="PF25792"/>
    </source>
</evidence>
<dbReference type="Proteomes" id="UP000289316">
    <property type="component" value="Unassembled WGS sequence"/>
</dbReference>
<sequence>MKINKMFLKDIHRNIEGVITASQANDEQVYQELDEYVVTKELQAHFRTLFDAYKKGIVGNTSKMGVWIQGFFGSGKSHFLKILSYILENREVNGKTALEFFTEGDDQVRKIKDPMTIADMELAVNTPTNVILFNVESKHQTGIEEKNSLVNVFLKVFNDSLGYSTNPKVADLERRLDKDGKYEDFKRAFEEEFGLEWVEERHEVDFIQDPVVNSLVKIGYMSEDAAKTWFNKMESEYIISIEEFAIMVEDYLQSKGNNQHIVFLVDEIGQYIGGNSDLTLQLQTIVEELGNKSRGKAWVMVTSQQAIDKVTDIAGAAALDFSKIKGRFETTLSLSSANADEVIQKRILAKNKAGQEYLEADYPNHENDINSMIIFEDSPELKLYSSAKNYANVYPFLPYQFNLLANILTQISKHSIQGTNLSRGERSLLAFFKETAERNAENDSDVLVSLDQFYPSLEKWLNETENAKVIKQAEENSRIVLGKDDHFNIDVLKVLFMIKYVDQNIKPTLNNITNLMIRSVNEDKIELRKRVENALKILIRENLVRQNLDSYVFQTDEEQEVTRLINNIELSDTDVENRLARDILDDKVGKNQFTYKNANAKGRIFENRYNFMYNFYVDDFAYRKNSNPSLEVKIITPKYSDIWNNETRLTLESTKNQMLVNLPVDQEFMEHIETYLRVEKYITTANVSSAIKNFNAVKAEKTSENQELNTAINEQLREFLKEAEFYFNNNKLDVSGSDFKNRLNDALQQMAKLVYYKNDLVDAAISEADIRNLLRNADHGLVERTENQNVVDDVKRYIQLQQNKNITVTMKTLRDNYVGKEPYGFVNEDLEWAVARLFKEGNISIFRNGVALDTSSDVIEVSKAILERKASEKIRVELRQKANDSQKRMVRNLGEELFQSRSIVDENNDDTTRSNFIDKANLQIGILSSFQDTRNNHYPQADELDEAIKLLRKITEVRDTKTFFDLLKAKEDELLDWAEDSEDIMNFHKSNQKIIWDKARDYVSRIENSKVQDSTAELDSIISGMKKIMGELTPYRNIPKLSELNNKFEEEYLTFMESKSVSASEDIADAKQRVLDDLSSREFEDEILKREVVREFDRLKDDLTSAQMVDEIVLIKANAEKSEKRFIDKFTIEENARREKEAQKSVKVEQNGEGIDTSNSVEITHSQKPVKVIQNVYMKDLVKKRQRIKSEQDIDNFVLSLKKELLSRLDDNNELDILM</sequence>
<dbReference type="Pfam" id="PF25792">
    <property type="entry name" value="BREX_BrxC_helical"/>
    <property type="match status" value="1"/>
</dbReference>
<dbReference type="InterPro" id="IPR058038">
    <property type="entry name" value="BREX_BrxC_wHTH"/>
</dbReference>
<accession>A0A4Q2A9J0</accession>
<dbReference type="Pfam" id="PF25791">
    <property type="entry name" value="WHD_BREX_BrxC"/>
    <property type="match status" value="1"/>
</dbReference>